<feature type="region of interest" description="Disordered" evidence="2">
    <location>
        <begin position="1"/>
        <end position="35"/>
    </location>
</feature>
<keyword evidence="1" id="KW-0175">Coiled coil</keyword>
<dbReference type="GO" id="GO:0003676">
    <property type="term" value="F:nucleic acid binding"/>
    <property type="evidence" value="ECO:0007669"/>
    <property type="project" value="InterPro"/>
</dbReference>
<keyword evidence="5" id="KW-1185">Reference proteome</keyword>
<proteinExistence type="predicted"/>
<dbReference type="InterPro" id="IPR038720">
    <property type="entry name" value="YprB_RNase_H-like_dom"/>
</dbReference>
<dbReference type="OrthoDB" id="9790530at2"/>
<dbReference type="Gene3D" id="3.30.420.10">
    <property type="entry name" value="Ribonuclease H-like superfamily/Ribonuclease H"/>
    <property type="match status" value="1"/>
</dbReference>
<dbReference type="InterPro" id="IPR012337">
    <property type="entry name" value="RNaseH-like_sf"/>
</dbReference>
<feature type="compositionally biased region" description="Basic and acidic residues" evidence="2">
    <location>
        <begin position="1"/>
        <end position="11"/>
    </location>
</feature>
<dbReference type="InterPro" id="IPR036397">
    <property type="entry name" value="RNaseH_sf"/>
</dbReference>
<comment type="caution">
    <text evidence="4">The sequence shown here is derived from an EMBL/GenBank/DDBJ whole genome shotgun (WGS) entry which is preliminary data.</text>
</comment>
<dbReference type="AlphaFoldDB" id="A0A229P320"/>
<evidence type="ECO:0000259" key="3">
    <source>
        <dbReference type="Pfam" id="PF13482"/>
    </source>
</evidence>
<evidence type="ECO:0000313" key="5">
    <source>
        <dbReference type="Proteomes" id="UP000215145"/>
    </source>
</evidence>
<name>A0A229P320_9BACL</name>
<protein>
    <recommendedName>
        <fullName evidence="3">YprB ribonuclease H-like domain-containing protein</fullName>
    </recommendedName>
</protein>
<accession>A0A229P320</accession>
<gene>
    <name evidence="4" type="ORF">CGZ75_07200</name>
</gene>
<reference evidence="4 5" key="1">
    <citation type="submission" date="2017-07" db="EMBL/GenBank/DDBJ databases">
        <title>Paenibacillus herberti R33 genome sequencing and assembly.</title>
        <authorList>
            <person name="Su W."/>
        </authorList>
    </citation>
    <scope>NUCLEOTIDE SEQUENCE [LARGE SCALE GENOMIC DNA]</scope>
    <source>
        <strain evidence="4 5">R33</strain>
    </source>
</reference>
<feature type="coiled-coil region" evidence="1">
    <location>
        <begin position="499"/>
        <end position="526"/>
    </location>
</feature>
<evidence type="ECO:0000256" key="1">
    <source>
        <dbReference type="SAM" id="Coils"/>
    </source>
</evidence>
<evidence type="ECO:0000313" key="4">
    <source>
        <dbReference type="EMBL" id="OXM16451.1"/>
    </source>
</evidence>
<dbReference type="SUPFAM" id="SSF53098">
    <property type="entry name" value="Ribonuclease H-like"/>
    <property type="match status" value="1"/>
</dbReference>
<sequence length="531" mass="58351">MPGMCRSDRRGRAARQVAGEAADRTGGALMSGMRERMNRLRGIKPQTEEAETDGLQFEEAGTAGLNAEEALVDGSQVEEAQENGLKAKGAQANDLKAGEVQADGPKAEDAHAVGPRSGAELEAQSLVEANTLSDDAGPEWAALGVRLLTVEAGECLERRLRLPLSHRSGIHQLDEWLPAASRLKAFHPESGGVPTPGEVLFLDLETTGLGGGTGNVAFMMGLAYYESDAFVIRQFLIRHPAEELAMLTELELLLSRFRWLATYNGRSFDWPLVQTRLIMNGLGRELPELLHLDFLHPSRSIWKNTLTSCRLSHVEEERLGIFRLDDVPGSLAPTLYFRYLAEGDPAVLEGVFRHNEQDMVSLACLGIRFGQLLGGEAGSGFPMPEGAEELLRTGLWLERMGEQDEAERLFALLTKGDFVPPGALHGLAMRDKKAGNWERAVVLWQKAAAGFAVAAIPDWQAHVELAMYYEHKGKNFSAALDLAEEALVLAVSHPLVRRDARKRSELEALRRRRDRLLRKFGAAEARLEAGR</sequence>
<organism evidence="4 5">
    <name type="scientific">Paenibacillus herberti</name>
    <dbReference type="NCBI Taxonomy" id="1619309"/>
    <lineage>
        <taxon>Bacteria</taxon>
        <taxon>Bacillati</taxon>
        <taxon>Bacillota</taxon>
        <taxon>Bacilli</taxon>
        <taxon>Bacillales</taxon>
        <taxon>Paenibacillaceae</taxon>
        <taxon>Paenibacillus</taxon>
    </lineage>
</organism>
<dbReference type="Proteomes" id="UP000215145">
    <property type="component" value="Unassembled WGS sequence"/>
</dbReference>
<evidence type="ECO:0000256" key="2">
    <source>
        <dbReference type="SAM" id="MobiDB-lite"/>
    </source>
</evidence>
<dbReference type="PANTHER" id="PTHR38462:SF1">
    <property type="entry name" value="YPRB RIBONUCLEASE H-LIKE DOMAIN-CONTAINING PROTEIN"/>
    <property type="match status" value="1"/>
</dbReference>
<dbReference type="InterPro" id="IPR011990">
    <property type="entry name" value="TPR-like_helical_dom_sf"/>
</dbReference>
<dbReference type="Pfam" id="PF13482">
    <property type="entry name" value="RNase_H_2"/>
    <property type="match status" value="1"/>
</dbReference>
<dbReference type="EMBL" id="NMUQ01000001">
    <property type="protein sequence ID" value="OXM16451.1"/>
    <property type="molecule type" value="Genomic_DNA"/>
</dbReference>
<feature type="domain" description="YprB ribonuclease H-like" evidence="3">
    <location>
        <begin position="200"/>
        <end position="365"/>
    </location>
</feature>
<dbReference type="PANTHER" id="PTHR38462">
    <property type="entry name" value="EXONUCLEASE-LIKE PROTEIN"/>
    <property type="match status" value="1"/>
</dbReference>
<dbReference type="Gene3D" id="1.25.40.10">
    <property type="entry name" value="Tetratricopeptide repeat domain"/>
    <property type="match status" value="1"/>
</dbReference>